<dbReference type="PANTHER" id="PTHR30290">
    <property type="entry name" value="PERIPLASMIC BINDING COMPONENT OF ABC TRANSPORTER"/>
    <property type="match status" value="1"/>
</dbReference>
<keyword evidence="3" id="KW-0813">Transport</keyword>
<gene>
    <name evidence="6" type="ORF">V0U35_03585</name>
</gene>
<feature type="domain" description="Solute-binding protein family 5" evidence="5">
    <location>
        <begin position="74"/>
        <end position="448"/>
    </location>
</feature>
<evidence type="ECO:0000256" key="1">
    <source>
        <dbReference type="ARBA" id="ARBA00004418"/>
    </source>
</evidence>
<dbReference type="InterPro" id="IPR039424">
    <property type="entry name" value="SBP_5"/>
</dbReference>
<reference evidence="6 7" key="1">
    <citation type="submission" date="2024-01" db="EMBL/GenBank/DDBJ databases">
        <title>Hyphobacterium bacterium isolated from marine sediment.</title>
        <authorList>
            <person name="Zhao S."/>
        </authorList>
    </citation>
    <scope>NUCLEOTIDE SEQUENCE [LARGE SCALE GENOMIC DNA]</scope>
    <source>
        <strain evidence="6 7">Y60-23</strain>
    </source>
</reference>
<dbReference type="InterPro" id="IPR030678">
    <property type="entry name" value="Peptide/Ni-bd"/>
</dbReference>
<evidence type="ECO:0000256" key="2">
    <source>
        <dbReference type="ARBA" id="ARBA00005695"/>
    </source>
</evidence>
<evidence type="ECO:0000313" key="7">
    <source>
        <dbReference type="Proteomes" id="UP001310692"/>
    </source>
</evidence>
<comment type="caution">
    <text evidence="6">The sequence shown here is derived from an EMBL/GenBank/DDBJ whole genome shotgun (WGS) entry which is preliminary data.</text>
</comment>
<dbReference type="SUPFAM" id="SSF53850">
    <property type="entry name" value="Periplasmic binding protein-like II"/>
    <property type="match status" value="1"/>
</dbReference>
<dbReference type="RefSeq" id="WP_330195283.1">
    <property type="nucleotide sequence ID" value="NZ_JAZDRO010000001.1"/>
</dbReference>
<evidence type="ECO:0000313" key="6">
    <source>
        <dbReference type="EMBL" id="MEE2565751.1"/>
    </source>
</evidence>
<evidence type="ECO:0000259" key="5">
    <source>
        <dbReference type="Pfam" id="PF00496"/>
    </source>
</evidence>
<evidence type="ECO:0000256" key="4">
    <source>
        <dbReference type="ARBA" id="ARBA00022729"/>
    </source>
</evidence>
<comment type="subcellular location">
    <subcellularLocation>
        <location evidence="1">Periplasm</location>
    </subcellularLocation>
</comment>
<keyword evidence="4" id="KW-0732">Signal</keyword>
<organism evidence="6 7">
    <name type="scientific">Hyphobacterium marinum</name>
    <dbReference type="NCBI Taxonomy" id="3116574"/>
    <lineage>
        <taxon>Bacteria</taxon>
        <taxon>Pseudomonadati</taxon>
        <taxon>Pseudomonadota</taxon>
        <taxon>Alphaproteobacteria</taxon>
        <taxon>Maricaulales</taxon>
        <taxon>Maricaulaceae</taxon>
        <taxon>Hyphobacterium</taxon>
    </lineage>
</organism>
<dbReference type="PANTHER" id="PTHR30290:SF10">
    <property type="entry name" value="PERIPLASMIC OLIGOPEPTIDE-BINDING PROTEIN-RELATED"/>
    <property type="match status" value="1"/>
</dbReference>
<accession>A0ABU7LW25</accession>
<protein>
    <submittedName>
        <fullName evidence="6">Peptide ABC transporter substrate-binding protein</fullName>
    </submittedName>
</protein>
<dbReference type="Pfam" id="PF00496">
    <property type="entry name" value="SBP_bac_5"/>
    <property type="match status" value="1"/>
</dbReference>
<dbReference type="EMBL" id="JAZDRO010000001">
    <property type="protein sequence ID" value="MEE2565751.1"/>
    <property type="molecule type" value="Genomic_DNA"/>
</dbReference>
<dbReference type="Gene3D" id="3.10.105.10">
    <property type="entry name" value="Dipeptide-binding Protein, Domain 3"/>
    <property type="match status" value="1"/>
</dbReference>
<dbReference type="Gene3D" id="3.90.76.10">
    <property type="entry name" value="Dipeptide-binding Protein, Domain 1"/>
    <property type="match status" value="1"/>
</dbReference>
<name>A0ABU7LW25_9PROT</name>
<evidence type="ECO:0000256" key="3">
    <source>
        <dbReference type="ARBA" id="ARBA00022448"/>
    </source>
</evidence>
<dbReference type="Gene3D" id="3.40.190.10">
    <property type="entry name" value="Periplasmic binding protein-like II"/>
    <property type="match status" value="1"/>
</dbReference>
<dbReference type="InterPro" id="IPR000914">
    <property type="entry name" value="SBP_5_dom"/>
</dbReference>
<dbReference type="Proteomes" id="UP001310692">
    <property type="component" value="Unassembled WGS sequence"/>
</dbReference>
<keyword evidence="7" id="KW-1185">Reference proteome</keyword>
<dbReference type="CDD" id="cd08504">
    <property type="entry name" value="PBP2_OppA"/>
    <property type="match status" value="1"/>
</dbReference>
<comment type="similarity">
    <text evidence="2">Belongs to the bacterial solute-binding protein 5 family.</text>
</comment>
<dbReference type="PIRSF" id="PIRSF002741">
    <property type="entry name" value="MppA"/>
    <property type="match status" value="1"/>
</dbReference>
<sequence length="534" mass="59135">MSIKFHAVITIAALTLTACSGGPSSEDDAGTLHRGNRLEPLTLDPHVAIIMDERTIVADMFAGLYEPGPDARPRLALAESADVSDDGLVWTFHLRDANWSDGRPITADDVVFGLQRALDPLTRNQYPSPLFMIANAEAAAAGEVAVSEVGAAAIDDRTVEVRLNYPAPYLPSVLMYWGQPVPRHVVEEYGDAWIRAENIVVSGAFRLVEWRSSDFIHLTANPEFFDAANVCLENVYFYPTVDTSAAERRVRNGELDLNVEFSGTNMGFLRERHAGTVEIGPGLYIRDITFNTARAPFDDARVRRALSMAIDRRFIADEVLAGADDPLFRLVPEGINGRLDGPRLNFADQDMTARREEAARLLTDAGFGPDNPFEVVLAYQPAAGWPRIAPVVQQDWAMIAPWVSAIVEVRDSQIHYDAMRAGDFEAATSAWVPDFDDPYAYLLQYESRAGEVNYSRWSHPEYDRIVAEALGTADVAVRAQMLAEAEQIFLDNAPTAPIFVESTKQLVGERVEGWVTNPFSINPSRWLCVRSETE</sequence>
<dbReference type="PROSITE" id="PS51257">
    <property type="entry name" value="PROKAR_LIPOPROTEIN"/>
    <property type="match status" value="1"/>
</dbReference>
<proteinExistence type="inferred from homology"/>